<accession>A0ABR0JQU5</accession>
<dbReference type="EMBL" id="JAVRRF010000001">
    <property type="protein sequence ID" value="KAK5068292.1"/>
    <property type="molecule type" value="Genomic_DNA"/>
</dbReference>
<name>A0ABR0JQU5_9EURO</name>
<evidence type="ECO:0000256" key="1">
    <source>
        <dbReference type="SAM" id="MobiDB-lite"/>
    </source>
</evidence>
<feature type="compositionally biased region" description="Polar residues" evidence="1">
    <location>
        <begin position="368"/>
        <end position="415"/>
    </location>
</feature>
<sequence>MASPRRTKNFAQDAQTPMFLYTILKQLDLRSIDWNQVADSLDISNGHAARMRYSRMRTQFEGNVNQSRSTKPKKEKERSVKEKAKGKRQLLEEENDRLGNEQNHMGRYDQQQHNAQKRVRLEPSFFGNPTWTSSVTPGQQYASGYWNQPTIKTEPLCTVKSQAPLIKTEPDLSTTVNEASISEQPIKREPPIKQEHPIKEEPTTAHFNDQLCAPTVDAVKDEPETVAMKQEPMRTTAYYYPTYANGFGTASGSDAYINAQRAMEYYNSHTMPMSAAPVYQVSQPYNHPSWLTPRHNVNQWSQPSLNVGATAGSADHMFDNNLSLNPLATSYEELLNMPLYFEQQQNPGLTTTESYAGQLTAQHAINAHSENNLSDKQAIERTSSPAMPSVESSTTVKSDVQSNTTASISSSTGPMHTTEARDNVSNEQRSEPSVTKPGADAEHVPGICPAPTVIDTAKVVIKCEPVEILDP</sequence>
<evidence type="ECO:0000313" key="4">
    <source>
        <dbReference type="Proteomes" id="UP001345691"/>
    </source>
</evidence>
<feature type="region of interest" description="Disordered" evidence="1">
    <location>
        <begin position="57"/>
        <end position="104"/>
    </location>
</feature>
<gene>
    <name evidence="3" type="ORF">LTR69_000410</name>
</gene>
<reference evidence="3 4" key="1">
    <citation type="submission" date="2023-08" db="EMBL/GenBank/DDBJ databases">
        <title>Black Yeasts Isolated from many extreme environments.</title>
        <authorList>
            <person name="Coleine C."/>
            <person name="Stajich J.E."/>
            <person name="Selbmann L."/>
        </authorList>
    </citation>
    <scope>NUCLEOTIDE SEQUENCE [LARGE SCALE GENOMIC DNA]</scope>
    <source>
        <strain evidence="3 4">CCFEE 6328</strain>
    </source>
</reference>
<organism evidence="3 4">
    <name type="scientific">Exophiala sideris</name>
    <dbReference type="NCBI Taxonomy" id="1016849"/>
    <lineage>
        <taxon>Eukaryota</taxon>
        <taxon>Fungi</taxon>
        <taxon>Dikarya</taxon>
        <taxon>Ascomycota</taxon>
        <taxon>Pezizomycotina</taxon>
        <taxon>Eurotiomycetes</taxon>
        <taxon>Chaetothyriomycetidae</taxon>
        <taxon>Chaetothyriales</taxon>
        <taxon>Herpotrichiellaceae</taxon>
        <taxon>Exophiala</taxon>
    </lineage>
</organism>
<protein>
    <recommendedName>
        <fullName evidence="2">Myb-like DNA-binding domain-containing protein</fullName>
    </recommendedName>
</protein>
<feature type="compositionally biased region" description="Basic and acidic residues" evidence="1">
    <location>
        <begin position="72"/>
        <end position="83"/>
    </location>
</feature>
<comment type="caution">
    <text evidence="3">The sequence shown here is derived from an EMBL/GenBank/DDBJ whole genome shotgun (WGS) entry which is preliminary data.</text>
</comment>
<keyword evidence="4" id="KW-1185">Reference proteome</keyword>
<dbReference type="Proteomes" id="UP001345691">
    <property type="component" value="Unassembled WGS sequence"/>
</dbReference>
<proteinExistence type="predicted"/>
<evidence type="ECO:0000259" key="2">
    <source>
        <dbReference type="Pfam" id="PF22980"/>
    </source>
</evidence>
<feature type="region of interest" description="Disordered" evidence="1">
    <location>
        <begin position="368"/>
        <end position="449"/>
    </location>
</feature>
<dbReference type="InterPro" id="IPR054505">
    <property type="entry name" value="Myb_DNA-bind_8"/>
</dbReference>
<feature type="compositionally biased region" description="Basic and acidic residues" evidence="1">
    <location>
        <begin position="418"/>
        <end position="430"/>
    </location>
</feature>
<feature type="domain" description="Myb-like DNA-binding" evidence="2">
    <location>
        <begin position="16"/>
        <end position="61"/>
    </location>
</feature>
<dbReference type="Pfam" id="PF22980">
    <property type="entry name" value="Myb_DNA-bind_8"/>
    <property type="match status" value="1"/>
</dbReference>
<feature type="compositionally biased region" description="Polar residues" evidence="1">
    <location>
        <begin position="57"/>
        <end position="69"/>
    </location>
</feature>
<evidence type="ECO:0000313" key="3">
    <source>
        <dbReference type="EMBL" id="KAK5068292.1"/>
    </source>
</evidence>